<gene>
    <name evidence="1" type="ORF">QLQ12_08215</name>
</gene>
<protein>
    <submittedName>
        <fullName evidence="1">Uncharacterized protein</fullName>
    </submittedName>
</protein>
<dbReference type="RefSeq" id="WP_282758319.1">
    <property type="nucleotide sequence ID" value="NZ_JASCTH010000004.1"/>
</dbReference>
<comment type="caution">
    <text evidence="1">The sequence shown here is derived from an EMBL/GenBank/DDBJ whole genome shotgun (WGS) entry which is preliminary data.</text>
</comment>
<accession>A0ABT6WFT9</accession>
<name>A0ABT6WFT9_9ACTN</name>
<dbReference type="Proteomes" id="UP001241758">
    <property type="component" value="Unassembled WGS sequence"/>
</dbReference>
<keyword evidence="2" id="KW-1185">Reference proteome</keyword>
<sequence>MSSRKLGHFVGLVFALAVVFGGVSEGMVTTDSSQAEVLNILNWDWA</sequence>
<evidence type="ECO:0000313" key="1">
    <source>
        <dbReference type="EMBL" id="MDI6098584.1"/>
    </source>
</evidence>
<evidence type="ECO:0000313" key="2">
    <source>
        <dbReference type="Proteomes" id="UP001241758"/>
    </source>
</evidence>
<dbReference type="EMBL" id="JASCTH010000004">
    <property type="protein sequence ID" value="MDI6098584.1"/>
    <property type="molecule type" value="Genomic_DNA"/>
</dbReference>
<reference evidence="1 2" key="1">
    <citation type="submission" date="2023-05" db="EMBL/GenBank/DDBJ databases">
        <title>Actinoplanes sp. NEAU-A12 genome sequencing.</title>
        <authorList>
            <person name="Wang Z.-S."/>
        </authorList>
    </citation>
    <scope>NUCLEOTIDE SEQUENCE [LARGE SCALE GENOMIC DNA]</scope>
    <source>
        <strain evidence="1 2">NEAU-A12</strain>
    </source>
</reference>
<organism evidence="1 2">
    <name type="scientific">Actinoplanes sandaracinus</name>
    <dbReference type="NCBI Taxonomy" id="3045177"/>
    <lineage>
        <taxon>Bacteria</taxon>
        <taxon>Bacillati</taxon>
        <taxon>Actinomycetota</taxon>
        <taxon>Actinomycetes</taxon>
        <taxon>Micromonosporales</taxon>
        <taxon>Micromonosporaceae</taxon>
        <taxon>Actinoplanes</taxon>
    </lineage>
</organism>
<proteinExistence type="predicted"/>